<dbReference type="RefSeq" id="NP_001177640.2">
    <property type="nucleotide sequence ID" value="NM_001190711.2"/>
</dbReference>
<organism evidence="11 12">
    <name type="scientific">Nasonia vitripennis</name>
    <name type="common">Parasitic wasp</name>
    <dbReference type="NCBI Taxonomy" id="7425"/>
    <lineage>
        <taxon>Eukaryota</taxon>
        <taxon>Metazoa</taxon>
        <taxon>Ecdysozoa</taxon>
        <taxon>Arthropoda</taxon>
        <taxon>Hexapoda</taxon>
        <taxon>Insecta</taxon>
        <taxon>Pterygota</taxon>
        <taxon>Neoptera</taxon>
        <taxon>Endopterygota</taxon>
        <taxon>Hymenoptera</taxon>
        <taxon>Apocrita</taxon>
        <taxon>Proctotrupomorpha</taxon>
        <taxon>Chalcidoidea</taxon>
        <taxon>Pteromalidae</taxon>
        <taxon>Pteromalinae</taxon>
        <taxon>Nasonia</taxon>
    </lineage>
</organism>
<sequence>MEIYDSRYFVFNKRFQMALGIWPYQSRVKNSITYAGLVLVMIIMLIPQFIRLNTYLGKDIEKTMENIFIFFYVFGIFVKLFTAHFAEDKLKILYESTAKNFETYTDAVEAEIMKRYSERGRLLTFVFLLYMISAVAVSVVLPMCPIVLDSTDPLDQPRPRMFILNGEYIVDKYEYYFQIYTLDIISVFLMICILCATDPMYAAIVEHCLGLFSICKYRLRNFNKSCGLQMVEHAEAERYGGDYAYAALVRAILLHKDIIKFTEIIQTSYSLYFLLEMGATIGILTSSSVVVVMKLKQPLELLRWSLFLFGVILHIFFLTWPGQKLIDFSSDIFQEAYLNDWYKSSLKCQNLLKFMSLRCSRPCELSGGGLYIMNFINFATILKTSASYITVFSSV</sequence>
<keyword evidence="5 10" id="KW-0552">Olfaction</keyword>
<evidence type="ECO:0000256" key="9">
    <source>
        <dbReference type="ARBA" id="ARBA00023224"/>
    </source>
</evidence>
<evidence type="ECO:0000256" key="7">
    <source>
        <dbReference type="ARBA" id="ARBA00023136"/>
    </source>
</evidence>
<feature type="transmembrane region" description="Helical" evidence="10">
    <location>
        <begin position="32"/>
        <end position="50"/>
    </location>
</feature>
<dbReference type="GO" id="GO:0005886">
    <property type="term" value="C:plasma membrane"/>
    <property type="evidence" value="ECO:0007669"/>
    <property type="project" value="UniProtKB-SubCell"/>
</dbReference>
<dbReference type="EnsemblMetazoa" id="NM_001190711">
    <property type="protein sequence ID" value="NP_001177640"/>
    <property type="gene ID" value="GeneID_100117788"/>
</dbReference>
<comment type="caution">
    <text evidence="10">Lacks conserved residue(s) required for the propagation of feature annotation.</text>
</comment>
<feature type="transmembrane region" description="Helical" evidence="10">
    <location>
        <begin position="66"/>
        <end position="86"/>
    </location>
</feature>
<evidence type="ECO:0000256" key="6">
    <source>
        <dbReference type="ARBA" id="ARBA00022989"/>
    </source>
</evidence>
<evidence type="ECO:0000256" key="8">
    <source>
        <dbReference type="ARBA" id="ARBA00023170"/>
    </source>
</evidence>
<evidence type="ECO:0000256" key="2">
    <source>
        <dbReference type="ARBA" id="ARBA00022475"/>
    </source>
</evidence>
<keyword evidence="7 10" id="KW-0472">Membrane</keyword>
<comment type="subcellular location">
    <subcellularLocation>
        <location evidence="1 10">Cell membrane</location>
        <topology evidence="1 10">Multi-pass membrane protein</topology>
    </subcellularLocation>
</comment>
<name>A0A7M6UVY3_NASVI</name>
<dbReference type="GO" id="GO:0004984">
    <property type="term" value="F:olfactory receptor activity"/>
    <property type="evidence" value="ECO:0007669"/>
    <property type="project" value="InterPro"/>
</dbReference>
<keyword evidence="8 10" id="KW-0675">Receptor</keyword>
<dbReference type="KEGG" id="nvi:100117788"/>
<reference evidence="11" key="1">
    <citation type="submission" date="2021-01" db="UniProtKB">
        <authorList>
            <consortium name="EnsemblMetazoa"/>
        </authorList>
    </citation>
    <scope>IDENTIFICATION</scope>
</reference>
<dbReference type="GO" id="GO:0007165">
    <property type="term" value="P:signal transduction"/>
    <property type="evidence" value="ECO:0007669"/>
    <property type="project" value="UniProtKB-KW"/>
</dbReference>
<dbReference type="Proteomes" id="UP000002358">
    <property type="component" value="Chromosome 1"/>
</dbReference>
<dbReference type="CTD" id="111556129"/>
<keyword evidence="6 10" id="KW-1133">Transmembrane helix</keyword>
<evidence type="ECO:0000256" key="1">
    <source>
        <dbReference type="ARBA" id="ARBA00004651"/>
    </source>
</evidence>
<keyword evidence="3 10" id="KW-0716">Sensory transduction</keyword>
<feature type="transmembrane region" description="Helical" evidence="10">
    <location>
        <begin position="122"/>
        <end position="148"/>
    </location>
</feature>
<evidence type="ECO:0000256" key="3">
    <source>
        <dbReference type="ARBA" id="ARBA00022606"/>
    </source>
</evidence>
<dbReference type="OrthoDB" id="7696577at2759"/>
<dbReference type="GeneID" id="100117788"/>
<accession>A0A7M6UVY3</accession>
<dbReference type="Pfam" id="PF02949">
    <property type="entry name" value="7tm_6"/>
    <property type="match status" value="1"/>
</dbReference>
<evidence type="ECO:0000256" key="10">
    <source>
        <dbReference type="RuleBase" id="RU351113"/>
    </source>
</evidence>
<dbReference type="GO" id="GO:0005549">
    <property type="term" value="F:odorant binding"/>
    <property type="evidence" value="ECO:0007669"/>
    <property type="project" value="InterPro"/>
</dbReference>
<keyword evidence="9 10" id="KW-0807">Transducer</keyword>
<dbReference type="AlphaFoldDB" id="A0A7M6UVY3"/>
<dbReference type="InParanoid" id="A0A7M6UVY3"/>
<feature type="transmembrane region" description="Helical" evidence="10">
    <location>
        <begin position="175"/>
        <end position="196"/>
    </location>
</feature>
<keyword evidence="12" id="KW-1185">Reference proteome</keyword>
<dbReference type="PANTHER" id="PTHR21137">
    <property type="entry name" value="ODORANT RECEPTOR"/>
    <property type="match status" value="1"/>
</dbReference>
<keyword evidence="2" id="KW-1003">Cell membrane</keyword>
<feature type="transmembrane region" description="Helical" evidence="10">
    <location>
        <begin position="301"/>
        <end position="320"/>
    </location>
</feature>
<evidence type="ECO:0000313" key="11">
    <source>
        <dbReference type="EnsemblMetazoa" id="NP_001177640"/>
    </source>
</evidence>
<evidence type="ECO:0000256" key="5">
    <source>
        <dbReference type="ARBA" id="ARBA00022725"/>
    </source>
</evidence>
<dbReference type="InterPro" id="IPR004117">
    <property type="entry name" value="7tm6_olfct_rcpt"/>
</dbReference>
<evidence type="ECO:0000313" key="12">
    <source>
        <dbReference type="Proteomes" id="UP000002358"/>
    </source>
</evidence>
<comment type="similarity">
    <text evidence="10">Belongs to the insect chemoreceptor superfamily. Heteromeric odorant receptor channel (TC 1.A.69) family.</text>
</comment>
<dbReference type="SMR" id="A0A7M6UVY3"/>
<proteinExistence type="inferred from homology"/>
<feature type="transmembrane region" description="Helical" evidence="10">
    <location>
        <begin position="269"/>
        <end position="295"/>
    </location>
</feature>
<keyword evidence="4 10" id="KW-0812">Transmembrane</keyword>
<protein>
    <recommendedName>
        <fullName evidence="10">Odorant receptor</fullName>
    </recommendedName>
</protein>
<evidence type="ECO:0000256" key="4">
    <source>
        <dbReference type="ARBA" id="ARBA00022692"/>
    </source>
</evidence>
<dbReference type="PANTHER" id="PTHR21137:SF35">
    <property type="entry name" value="ODORANT RECEPTOR 19A-RELATED"/>
    <property type="match status" value="1"/>
</dbReference>